<feature type="compositionally biased region" description="Low complexity" evidence="1">
    <location>
        <begin position="133"/>
        <end position="151"/>
    </location>
</feature>
<name>A0A6J4ZNT7_9BURK</name>
<sequence length="194" mass="21397">MEDALERRALLLHLGRVLQLIARLNEAAVSATNVEEVIGQNPILEEELLLAHLLPDLPLDEFRARALHAFCLWPQWLLEDPLDRGALSASVHDHLFKDNPQGWRAYVAGLRRDVAWFGIQPAKPGRASRRARAAPLPLDDAPAPAPAAAEPATRRTARDVERDLGAASEGIESVEGARPRNEGRADEQRVAQWG</sequence>
<dbReference type="EMBL" id="CADIKB010000001">
    <property type="protein sequence ID" value="CAB3638628.1"/>
    <property type="molecule type" value="Genomic_DNA"/>
</dbReference>
<accession>A0A6J4ZNT7</accession>
<dbReference type="RefSeq" id="WP_035476599.1">
    <property type="nucleotide sequence ID" value="NZ_CADFGL010000001.1"/>
</dbReference>
<evidence type="ECO:0000313" key="2">
    <source>
        <dbReference type="EMBL" id="CAB3638628.1"/>
    </source>
</evidence>
<evidence type="ECO:0000256" key="1">
    <source>
        <dbReference type="SAM" id="MobiDB-lite"/>
    </source>
</evidence>
<dbReference type="AlphaFoldDB" id="A0A6J4ZNT7"/>
<protein>
    <submittedName>
        <fullName evidence="2">Uncharacterized protein</fullName>
    </submittedName>
</protein>
<evidence type="ECO:0000313" key="3">
    <source>
        <dbReference type="Proteomes" id="UP000494249"/>
    </source>
</evidence>
<feature type="compositionally biased region" description="Basic and acidic residues" evidence="1">
    <location>
        <begin position="152"/>
        <end position="164"/>
    </location>
</feature>
<feature type="compositionally biased region" description="Basic and acidic residues" evidence="1">
    <location>
        <begin position="175"/>
        <end position="194"/>
    </location>
</feature>
<organism evidence="2 3">
    <name type="scientific">Paraburkholderia phenoliruptrix</name>
    <dbReference type="NCBI Taxonomy" id="252970"/>
    <lineage>
        <taxon>Bacteria</taxon>
        <taxon>Pseudomonadati</taxon>
        <taxon>Pseudomonadota</taxon>
        <taxon>Betaproteobacteria</taxon>
        <taxon>Burkholderiales</taxon>
        <taxon>Burkholderiaceae</taxon>
        <taxon>Paraburkholderia</taxon>
    </lineage>
</organism>
<gene>
    <name evidence="2" type="ORF">LMG22037_00083</name>
</gene>
<proteinExistence type="predicted"/>
<dbReference type="Proteomes" id="UP000494249">
    <property type="component" value="Unassembled WGS sequence"/>
</dbReference>
<feature type="region of interest" description="Disordered" evidence="1">
    <location>
        <begin position="127"/>
        <end position="194"/>
    </location>
</feature>
<reference evidence="2 3" key="1">
    <citation type="submission" date="2020-04" db="EMBL/GenBank/DDBJ databases">
        <authorList>
            <person name="De Canck E."/>
        </authorList>
    </citation>
    <scope>NUCLEOTIDE SEQUENCE [LARGE SCALE GENOMIC DNA]</scope>
    <source>
        <strain evidence="2 3">LMG 22037</strain>
    </source>
</reference>